<keyword evidence="1" id="KW-0812">Transmembrane</keyword>
<organism evidence="2 3">
    <name type="scientific">Spiroplasma turonicum</name>
    <dbReference type="NCBI Taxonomy" id="216946"/>
    <lineage>
        <taxon>Bacteria</taxon>
        <taxon>Bacillati</taxon>
        <taxon>Mycoplasmatota</taxon>
        <taxon>Mollicutes</taxon>
        <taxon>Entomoplasmatales</taxon>
        <taxon>Spiroplasmataceae</taxon>
        <taxon>Spiroplasma</taxon>
    </lineage>
</organism>
<feature type="transmembrane region" description="Helical" evidence="1">
    <location>
        <begin position="46"/>
        <end position="65"/>
    </location>
</feature>
<feature type="transmembrane region" description="Helical" evidence="1">
    <location>
        <begin position="317"/>
        <end position="339"/>
    </location>
</feature>
<keyword evidence="1" id="KW-0472">Membrane</keyword>
<dbReference type="EMBL" id="CP012328">
    <property type="protein sequence ID" value="AKU79522.1"/>
    <property type="molecule type" value="Genomic_DNA"/>
</dbReference>
<dbReference type="KEGG" id="stur:STURON_00276"/>
<evidence type="ECO:0000313" key="2">
    <source>
        <dbReference type="EMBL" id="AKU79522.1"/>
    </source>
</evidence>
<dbReference type="AlphaFoldDB" id="A0A0K1P6N5"/>
<evidence type="ECO:0008006" key="4">
    <source>
        <dbReference type="Google" id="ProtNLM"/>
    </source>
</evidence>
<keyword evidence="1" id="KW-1133">Transmembrane helix</keyword>
<dbReference type="OrthoDB" id="387949at2"/>
<feature type="transmembrane region" description="Helical" evidence="1">
    <location>
        <begin position="284"/>
        <end position="305"/>
    </location>
</feature>
<dbReference type="PATRIC" id="fig|216946.3.peg.277"/>
<evidence type="ECO:0000256" key="1">
    <source>
        <dbReference type="SAM" id="Phobius"/>
    </source>
</evidence>
<sequence>MKKTNWLINSRLGNAYTVRFLKSKHVNMVSETDYIARLKCVCKATFSIPIQFLWFLFFVYASYIAKKQLNVSITENSSDSWLYEDQLNLLNLLAAIQIYHLVLLSSVIIVMLNLTIGKSTTIFTTIFNALYILELLFYASLIFIFDWAGLIHKFGSFADFLTTFSTQWIWILAILIGIFSFAPLKSIFTDINMWNREWIRIDRYRKTEDRENAFIFKTWVSPGEIKARILMILTGWFCILTASIFQIFDSFITTDFLVMKYLILVFGYFVFISSYVIPYNIYSVIFYWFNFILLFGLFTYGLYIIENVAWQDGQHYKYLYLILFIPFITSLRSAIYYTWSIKGGSEIKAVTMNLFENEEDFENFLEDQKIKESEDTI</sequence>
<name>A0A0K1P6N5_9MOLU</name>
<feature type="transmembrane region" description="Helical" evidence="1">
    <location>
        <begin position="89"/>
        <end position="114"/>
    </location>
</feature>
<accession>A0A0K1P6N5</accession>
<dbReference type="Proteomes" id="UP000067243">
    <property type="component" value="Chromosome"/>
</dbReference>
<feature type="transmembrane region" description="Helical" evidence="1">
    <location>
        <begin position="168"/>
        <end position="188"/>
    </location>
</feature>
<dbReference type="STRING" id="216946.STURO_v1c02770"/>
<feature type="transmembrane region" description="Helical" evidence="1">
    <location>
        <begin position="258"/>
        <end position="277"/>
    </location>
</feature>
<feature type="transmembrane region" description="Helical" evidence="1">
    <location>
        <begin position="229"/>
        <end position="252"/>
    </location>
</feature>
<evidence type="ECO:0000313" key="3">
    <source>
        <dbReference type="Proteomes" id="UP000067243"/>
    </source>
</evidence>
<dbReference type="RefSeq" id="WP_075048122.1">
    <property type="nucleotide sequence ID" value="NZ_CP012328.1"/>
</dbReference>
<feature type="transmembrane region" description="Helical" evidence="1">
    <location>
        <begin position="126"/>
        <end position="148"/>
    </location>
</feature>
<protein>
    <recommendedName>
        <fullName evidence="4">Transmembrane protein</fullName>
    </recommendedName>
</protein>
<proteinExistence type="predicted"/>
<gene>
    <name evidence="2" type="ORF">STURON_00276</name>
</gene>
<keyword evidence="3" id="KW-1185">Reference proteome</keyword>
<reference evidence="2 3" key="1">
    <citation type="journal article" date="2015" name="Genome Announc.">
        <title>Complete Genome Sequence of Spiroplasma turonicum Strain Tab4cT, a Parasite of a Horse Fly, Haematopota sp. (Diptera: Tabanidae).</title>
        <authorList>
            <person name="Davis R.E."/>
            <person name="Shao J."/>
            <person name="Zhao Y."/>
            <person name="Gasparich G.E."/>
            <person name="Gaynor B.J."/>
            <person name="Donofrio N."/>
        </authorList>
    </citation>
    <scope>NUCLEOTIDE SEQUENCE [LARGE SCALE GENOMIC DNA]</scope>
    <source>
        <strain evidence="2 3">Tab4c</strain>
    </source>
</reference>